<dbReference type="SUPFAM" id="SSF52540">
    <property type="entry name" value="P-loop containing nucleoside triphosphate hydrolases"/>
    <property type="match status" value="1"/>
</dbReference>
<keyword evidence="3" id="KW-1003">Cell membrane</keyword>
<feature type="transmembrane region" description="Helical" evidence="12">
    <location>
        <begin position="157"/>
        <end position="176"/>
    </location>
</feature>
<evidence type="ECO:0000256" key="7">
    <source>
        <dbReference type="ARBA" id="ARBA00022840"/>
    </source>
</evidence>
<evidence type="ECO:0000256" key="5">
    <source>
        <dbReference type="ARBA" id="ARBA00022692"/>
    </source>
</evidence>
<dbReference type="InterPro" id="IPR036640">
    <property type="entry name" value="ABC1_TM_sf"/>
</dbReference>
<dbReference type="InterPro" id="IPR003593">
    <property type="entry name" value="AAA+_ATPase"/>
</dbReference>
<keyword evidence="8 12" id="KW-1133">Transmembrane helix</keyword>
<evidence type="ECO:0000256" key="8">
    <source>
        <dbReference type="ARBA" id="ARBA00022989"/>
    </source>
</evidence>
<dbReference type="InterPro" id="IPR027417">
    <property type="entry name" value="P-loop_NTPase"/>
</dbReference>
<feature type="transmembrane region" description="Helical" evidence="12">
    <location>
        <begin position="266"/>
        <end position="285"/>
    </location>
</feature>
<dbReference type="Gene3D" id="3.40.50.300">
    <property type="entry name" value="P-loop containing nucleotide triphosphate hydrolases"/>
    <property type="match status" value="1"/>
</dbReference>
<feature type="compositionally biased region" description="Basic and acidic residues" evidence="11">
    <location>
        <begin position="582"/>
        <end position="602"/>
    </location>
</feature>
<dbReference type="EMBL" id="FXZE01000002">
    <property type="protein sequence ID" value="SMX71239.1"/>
    <property type="molecule type" value="Genomic_DNA"/>
</dbReference>
<dbReference type="GO" id="GO:0005524">
    <property type="term" value="F:ATP binding"/>
    <property type="evidence" value="ECO:0007669"/>
    <property type="project" value="UniProtKB-KW"/>
</dbReference>
<dbReference type="InterPro" id="IPR003439">
    <property type="entry name" value="ABC_transporter-like_ATP-bd"/>
</dbReference>
<keyword evidence="4" id="KW-0997">Cell inner membrane</keyword>
<dbReference type="PANTHER" id="PTHR43394">
    <property type="entry name" value="ATP-DEPENDENT PERMEASE MDL1, MITOCHONDRIAL"/>
    <property type="match status" value="1"/>
</dbReference>
<keyword evidence="2" id="KW-0813">Transport</keyword>
<evidence type="ECO:0000256" key="11">
    <source>
        <dbReference type="SAM" id="MobiDB-lite"/>
    </source>
</evidence>
<feature type="domain" description="ABC transmembrane type-1" evidence="14">
    <location>
        <begin position="21"/>
        <end position="301"/>
    </location>
</feature>
<dbReference type="RefSeq" id="WP_101641827.1">
    <property type="nucleotide sequence ID" value="NZ_FXZE01000002.1"/>
</dbReference>
<dbReference type="AlphaFoldDB" id="A0A2H1I7S1"/>
<name>A0A2H1I7S1_9MICO</name>
<protein>
    <submittedName>
        <fullName evidence="15">ATP-binding cassette, subfamily B</fullName>
    </submittedName>
</protein>
<comment type="similarity">
    <text evidence="10">Belongs to the ABC transporter superfamily. Siderophore-Fe(3+) uptake transporter (SIUT) (TC 3.A.1.21) family.</text>
</comment>
<dbReference type="PROSITE" id="PS50929">
    <property type="entry name" value="ABC_TM1F"/>
    <property type="match status" value="1"/>
</dbReference>
<feature type="transmembrane region" description="Helical" evidence="12">
    <location>
        <begin position="21"/>
        <end position="43"/>
    </location>
</feature>
<evidence type="ECO:0000256" key="9">
    <source>
        <dbReference type="ARBA" id="ARBA00023136"/>
    </source>
</evidence>
<feature type="transmembrane region" description="Helical" evidence="12">
    <location>
        <begin position="292"/>
        <end position="310"/>
    </location>
</feature>
<dbReference type="InterPro" id="IPR017871">
    <property type="entry name" value="ABC_transporter-like_CS"/>
</dbReference>
<comment type="subcellular location">
    <subcellularLocation>
        <location evidence="1">Cell inner membrane</location>
        <topology evidence="1">Multi-pass membrane protein</topology>
    </subcellularLocation>
</comment>
<dbReference type="GO" id="GO:0016887">
    <property type="term" value="F:ATP hydrolysis activity"/>
    <property type="evidence" value="ECO:0007669"/>
    <property type="project" value="InterPro"/>
</dbReference>
<feature type="transmembrane region" description="Helical" evidence="12">
    <location>
        <begin position="241"/>
        <end position="260"/>
    </location>
</feature>
<keyword evidence="7 15" id="KW-0067">ATP-binding</keyword>
<evidence type="ECO:0000256" key="12">
    <source>
        <dbReference type="SAM" id="Phobius"/>
    </source>
</evidence>
<dbReference type="SUPFAM" id="SSF90123">
    <property type="entry name" value="ABC transporter transmembrane region"/>
    <property type="match status" value="1"/>
</dbReference>
<keyword evidence="9 12" id="KW-0472">Membrane</keyword>
<keyword evidence="5 12" id="KW-0812">Transmembrane</keyword>
<dbReference type="InterPro" id="IPR011527">
    <property type="entry name" value="ABC1_TM_dom"/>
</dbReference>
<evidence type="ECO:0000256" key="6">
    <source>
        <dbReference type="ARBA" id="ARBA00022741"/>
    </source>
</evidence>
<dbReference type="PROSITE" id="PS50893">
    <property type="entry name" value="ABC_TRANSPORTER_2"/>
    <property type="match status" value="1"/>
</dbReference>
<dbReference type="GO" id="GO:0015421">
    <property type="term" value="F:ABC-type oligopeptide transporter activity"/>
    <property type="evidence" value="ECO:0007669"/>
    <property type="project" value="TreeGrafter"/>
</dbReference>
<dbReference type="Proteomes" id="UP000234342">
    <property type="component" value="Unassembled WGS sequence"/>
</dbReference>
<feature type="domain" description="ABC transporter" evidence="13">
    <location>
        <begin position="339"/>
        <end position="574"/>
    </location>
</feature>
<dbReference type="PROSITE" id="PS00211">
    <property type="entry name" value="ABC_TRANSPORTER_1"/>
    <property type="match status" value="1"/>
</dbReference>
<evidence type="ECO:0000313" key="15">
    <source>
        <dbReference type="EMBL" id="SMX71239.1"/>
    </source>
</evidence>
<evidence type="ECO:0000256" key="2">
    <source>
        <dbReference type="ARBA" id="ARBA00022448"/>
    </source>
</evidence>
<keyword evidence="6" id="KW-0547">Nucleotide-binding</keyword>
<feature type="transmembrane region" description="Helical" evidence="12">
    <location>
        <begin position="129"/>
        <end position="151"/>
    </location>
</feature>
<evidence type="ECO:0000259" key="14">
    <source>
        <dbReference type="PROSITE" id="PS50929"/>
    </source>
</evidence>
<dbReference type="PANTHER" id="PTHR43394:SF1">
    <property type="entry name" value="ATP-BINDING CASSETTE SUB-FAMILY B MEMBER 10, MITOCHONDRIAL"/>
    <property type="match status" value="1"/>
</dbReference>
<evidence type="ECO:0000313" key="16">
    <source>
        <dbReference type="Proteomes" id="UP000234342"/>
    </source>
</evidence>
<evidence type="ECO:0000256" key="3">
    <source>
        <dbReference type="ARBA" id="ARBA00022475"/>
    </source>
</evidence>
<evidence type="ECO:0000259" key="13">
    <source>
        <dbReference type="PROSITE" id="PS50893"/>
    </source>
</evidence>
<keyword evidence="16" id="KW-1185">Reference proteome</keyword>
<evidence type="ECO:0000256" key="4">
    <source>
        <dbReference type="ARBA" id="ARBA00022519"/>
    </source>
</evidence>
<evidence type="ECO:0000256" key="1">
    <source>
        <dbReference type="ARBA" id="ARBA00004429"/>
    </source>
</evidence>
<dbReference type="FunFam" id="3.40.50.300:FF:000221">
    <property type="entry name" value="Multidrug ABC transporter ATP-binding protein"/>
    <property type="match status" value="1"/>
</dbReference>
<dbReference type="Pfam" id="PF00664">
    <property type="entry name" value="ABC_membrane"/>
    <property type="match status" value="1"/>
</dbReference>
<feature type="transmembrane region" description="Helical" evidence="12">
    <location>
        <begin position="55"/>
        <end position="75"/>
    </location>
</feature>
<dbReference type="GO" id="GO:0005886">
    <property type="term" value="C:plasma membrane"/>
    <property type="evidence" value="ECO:0007669"/>
    <property type="project" value="UniProtKB-SubCell"/>
</dbReference>
<evidence type="ECO:0000256" key="10">
    <source>
        <dbReference type="ARBA" id="ARBA00023455"/>
    </source>
</evidence>
<dbReference type="SMART" id="SM00382">
    <property type="entry name" value="AAA"/>
    <property type="match status" value="1"/>
</dbReference>
<sequence length="602" mass="65682">MRPLLRFWPDLRSRIGVYISVLALTLLANGIQLVIPLITGHIIDGPIAHRDLSGLWLPVFGVLLIGIAEAVALWCRRLLVAPVVAQWEITWRSRLFDRLQYTSVAIHDSWESGQLLSRAINDLSQLRRFFAFGIPFLVVTPLVIIIGTIILTVLQPVFGLIMLIMAVPTIATVTVFEKRYREASRRSQDTVGEITTEVEESIQGIRILKSFGRSPWAAQRFSLMSRKFQGLEVRKAKLDSWFWSVLILLPTLAQAAIVGVGTWGVVQGWTSIGTVVAAVTISMVMRMPIEMLGFLLADALMALTAAARYWEVIDIRHDITDADGRIEDAPDVGRYKGELDFEDVDFHFADTDRDTLKNLNLHIDPGQTLAIVGATGSGKTTLASLVPRLQDVTGGSVRVDGTDIRKLPVNEVRNLVSVSFEDPILFSTSVAENVSMGAPGVDDDAIWRALEITAAKDFVERLPEGLDTQVGEQGLSLSGGQRQRLALARAVIGAPRILVLDDPLSAVDVDTEDRVQRALREILPDSTTLIIAHRPSTSALADAVAVLDEGRIVALGTHDELLGSSALYRELMGAAATAGHSSSEHSAPEHFSARHTSEGGAL</sequence>
<organism evidence="15 16">
    <name type="scientific">Brevibacterium antiquum</name>
    <dbReference type="NCBI Taxonomy" id="234835"/>
    <lineage>
        <taxon>Bacteria</taxon>
        <taxon>Bacillati</taxon>
        <taxon>Actinomycetota</taxon>
        <taxon>Actinomycetes</taxon>
        <taxon>Micrococcales</taxon>
        <taxon>Brevibacteriaceae</taxon>
        <taxon>Brevibacterium</taxon>
    </lineage>
</organism>
<dbReference type="Gene3D" id="1.20.1560.10">
    <property type="entry name" value="ABC transporter type 1, transmembrane domain"/>
    <property type="match status" value="1"/>
</dbReference>
<accession>A0A2H1I7S1</accession>
<dbReference type="CDD" id="cd18543">
    <property type="entry name" value="ABC_6TM_Rv0194_D1_like"/>
    <property type="match status" value="1"/>
</dbReference>
<feature type="region of interest" description="Disordered" evidence="11">
    <location>
        <begin position="579"/>
        <end position="602"/>
    </location>
</feature>
<proteinExistence type="inferred from homology"/>
<dbReference type="InterPro" id="IPR039421">
    <property type="entry name" value="Type_1_exporter"/>
</dbReference>
<reference evidence="16" key="1">
    <citation type="submission" date="2017-03" db="EMBL/GenBank/DDBJ databases">
        <authorList>
            <person name="Monnet C."/>
        </authorList>
    </citation>
    <scope>NUCLEOTIDE SEQUENCE [LARGE SCALE GENOMIC DNA]</scope>
    <source>
        <strain evidence="16">P10</strain>
    </source>
</reference>
<dbReference type="Pfam" id="PF00005">
    <property type="entry name" value="ABC_tran"/>
    <property type="match status" value="1"/>
</dbReference>
<gene>
    <name evidence="15" type="ORF">BANT10_00671</name>
</gene>